<feature type="non-terminal residue" evidence="2">
    <location>
        <position position="77"/>
    </location>
</feature>
<organism evidence="2 3">
    <name type="scientific">Adineta steineri</name>
    <dbReference type="NCBI Taxonomy" id="433720"/>
    <lineage>
        <taxon>Eukaryota</taxon>
        <taxon>Metazoa</taxon>
        <taxon>Spiralia</taxon>
        <taxon>Gnathifera</taxon>
        <taxon>Rotifera</taxon>
        <taxon>Eurotatoria</taxon>
        <taxon>Bdelloidea</taxon>
        <taxon>Adinetida</taxon>
        <taxon>Adinetidae</taxon>
        <taxon>Adineta</taxon>
    </lineage>
</organism>
<reference evidence="2" key="1">
    <citation type="submission" date="2021-02" db="EMBL/GenBank/DDBJ databases">
        <authorList>
            <person name="Nowell W R."/>
        </authorList>
    </citation>
    <scope>NUCLEOTIDE SEQUENCE</scope>
</reference>
<feature type="region of interest" description="Disordered" evidence="1">
    <location>
        <begin position="41"/>
        <end position="77"/>
    </location>
</feature>
<gene>
    <name evidence="2" type="ORF">OXD698_LOCUS51201</name>
</gene>
<evidence type="ECO:0000256" key="1">
    <source>
        <dbReference type="SAM" id="MobiDB-lite"/>
    </source>
</evidence>
<accession>A0A820NZC5</accession>
<evidence type="ECO:0000313" key="3">
    <source>
        <dbReference type="Proteomes" id="UP000663844"/>
    </source>
</evidence>
<feature type="compositionally biased region" description="Low complexity" evidence="1">
    <location>
        <begin position="52"/>
        <end position="67"/>
    </location>
</feature>
<evidence type="ECO:0000313" key="2">
    <source>
        <dbReference type="EMBL" id="CAF4396255.1"/>
    </source>
</evidence>
<sequence>NLPMNHVEATINIGYEQNVIYQANYLYISGLDEVLASKTSNESDERAAVNFSSSNSSSTSSSMEMNSGNRSRKRTRI</sequence>
<dbReference type="AlphaFoldDB" id="A0A820NZC5"/>
<name>A0A820NZC5_9BILA</name>
<dbReference type="Proteomes" id="UP000663844">
    <property type="component" value="Unassembled WGS sequence"/>
</dbReference>
<comment type="caution">
    <text evidence="2">The sequence shown here is derived from an EMBL/GenBank/DDBJ whole genome shotgun (WGS) entry which is preliminary data.</text>
</comment>
<proteinExistence type="predicted"/>
<dbReference type="EMBL" id="CAJOAZ010025851">
    <property type="protein sequence ID" value="CAF4396255.1"/>
    <property type="molecule type" value="Genomic_DNA"/>
</dbReference>
<protein>
    <submittedName>
        <fullName evidence="2">Uncharacterized protein</fullName>
    </submittedName>
</protein>